<reference evidence="2" key="1">
    <citation type="submission" date="2020-06" db="EMBL/GenBank/DDBJ databases">
        <authorList>
            <person name="Li T."/>
            <person name="Hu X."/>
            <person name="Zhang T."/>
            <person name="Song X."/>
            <person name="Zhang H."/>
            <person name="Dai N."/>
            <person name="Sheng W."/>
            <person name="Hou X."/>
            <person name="Wei L."/>
        </authorList>
    </citation>
    <scope>NUCLEOTIDE SEQUENCE</scope>
    <source>
        <strain evidence="2">K16</strain>
        <tissue evidence="2">Leaf</tissue>
    </source>
</reference>
<dbReference type="Gene3D" id="3.30.70.270">
    <property type="match status" value="1"/>
</dbReference>
<dbReference type="PANTHER" id="PTHR48475:SF2">
    <property type="entry name" value="RIBONUCLEASE H"/>
    <property type="match status" value="1"/>
</dbReference>
<keyword evidence="3" id="KW-1185">Reference proteome</keyword>
<dbReference type="PANTHER" id="PTHR48475">
    <property type="entry name" value="RIBONUCLEASE H"/>
    <property type="match status" value="1"/>
</dbReference>
<dbReference type="AlphaFoldDB" id="A0AAE1X9K6"/>
<dbReference type="SUPFAM" id="SSF56672">
    <property type="entry name" value="DNA/RNA polymerases"/>
    <property type="match status" value="1"/>
</dbReference>
<dbReference type="InterPro" id="IPR043502">
    <property type="entry name" value="DNA/RNA_pol_sf"/>
</dbReference>
<dbReference type="InterPro" id="IPR043128">
    <property type="entry name" value="Rev_trsase/Diguanyl_cyclase"/>
</dbReference>
<protein>
    <recommendedName>
        <fullName evidence="1">Reverse transcriptase/retrotransposon-derived protein RNase H-like domain-containing protein</fullName>
    </recommendedName>
</protein>
<gene>
    <name evidence="2" type="ORF">Sango_0363700</name>
</gene>
<evidence type="ECO:0000259" key="1">
    <source>
        <dbReference type="Pfam" id="PF17919"/>
    </source>
</evidence>
<dbReference type="Pfam" id="PF17919">
    <property type="entry name" value="RT_RNaseH_2"/>
    <property type="match status" value="1"/>
</dbReference>
<reference evidence="2" key="2">
    <citation type="journal article" date="2024" name="Plant">
        <title>Genomic evolution and insights into agronomic trait innovations of Sesamum species.</title>
        <authorList>
            <person name="Miao H."/>
            <person name="Wang L."/>
            <person name="Qu L."/>
            <person name="Liu H."/>
            <person name="Sun Y."/>
            <person name="Le M."/>
            <person name="Wang Q."/>
            <person name="Wei S."/>
            <person name="Zheng Y."/>
            <person name="Lin W."/>
            <person name="Duan Y."/>
            <person name="Cao H."/>
            <person name="Xiong S."/>
            <person name="Wang X."/>
            <person name="Wei L."/>
            <person name="Li C."/>
            <person name="Ma Q."/>
            <person name="Ju M."/>
            <person name="Zhao R."/>
            <person name="Li G."/>
            <person name="Mu C."/>
            <person name="Tian Q."/>
            <person name="Mei H."/>
            <person name="Zhang T."/>
            <person name="Gao T."/>
            <person name="Zhang H."/>
        </authorList>
    </citation>
    <scope>NUCLEOTIDE SEQUENCE</scope>
    <source>
        <strain evidence="2">K16</strain>
    </source>
</reference>
<organism evidence="2 3">
    <name type="scientific">Sesamum angolense</name>
    <dbReference type="NCBI Taxonomy" id="2727404"/>
    <lineage>
        <taxon>Eukaryota</taxon>
        <taxon>Viridiplantae</taxon>
        <taxon>Streptophyta</taxon>
        <taxon>Embryophyta</taxon>
        <taxon>Tracheophyta</taxon>
        <taxon>Spermatophyta</taxon>
        <taxon>Magnoliopsida</taxon>
        <taxon>eudicotyledons</taxon>
        <taxon>Gunneridae</taxon>
        <taxon>Pentapetalae</taxon>
        <taxon>asterids</taxon>
        <taxon>lamiids</taxon>
        <taxon>Lamiales</taxon>
        <taxon>Pedaliaceae</taxon>
        <taxon>Sesamum</taxon>
    </lineage>
</organism>
<dbReference type="EMBL" id="JACGWL010000002">
    <property type="protein sequence ID" value="KAK4407827.1"/>
    <property type="molecule type" value="Genomic_DNA"/>
</dbReference>
<evidence type="ECO:0000313" key="3">
    <source>
        <dbReference type="Proteomes" id="UP001289374"/>
    </source>
</evidence>
<proteinExistence type="predicted"/>
<name>A0AAE1X9K6_9LAMI</name>
<evidence type="ECO:0000313" key="2">
    <source>
        <dbReference type="EMBL" id="KAK4407827.1"/>
    </source>
</evidence>
<dbReference type="Proteomes" id="UP001289374">
    <property type="component" value="Unassembled WGS sequence"/>
</dbReference>
<comment type="caution">
    <text evidence="2">The sequence shown here is derived from an EMBL/GenBank/DDBJ whole genome shotgun (WGS) entry which is preliminary data.</text>
</comment>
<feature type="domain" description="Reverse transcriptase/retrotransposon-derived protein RNase H-like" evidence="1">
    <location>
        <begin position="41"/>
        <end position="128"/>
    </location>
</feature>
<accession>A0AAE1X9K6</accession>
<dbReference type="InterPro" id="IPR041577">
    <property type="entry name" value="RT_RNaseH_2"/>
</dbReference>
<sequence>MWFAIFRKYRLKFNPAKCAFEVSGGQFLGFMTLRKVKNFEWNEECQQAFEELKTYLAKLPLLVKPLPGDILSSTPQAISSVLVREEGDTQIPIYYIIKVLAGTETRYPPIEKMALAFGCHRKKTSTLLLLTTCSGQN</sequence>